<feature type="domain" description="HECT" evidence="5">
    <location>
        <begin position="4066"/>
        <end position="4443"/>
    </location>
</feature>
<evidence type="ECO:0000313" key="7">
    <source>
        <dbReference type="Proteomes" id="UP000694397"/>
    </source>
</evidence>
<keyword evidence="7" id="KW-1185">Reference proteome</keyword>
<dbReference type="GO" id="GO:0042593">
    <property type="term" value="P:glucose homeostasis"/>
    <property type="evidence" value="ECO:0007669"/>
    <property type="project" value="TreeGrafter"/>
</dbReference>
<accession>A0A8C9W8C3</accession>
<reference evidence="6 7" key="1">
    <citation type="submission" date="2019-04" db="EMBL/GenBank/DDBJ databases">
        <authorList>
            <consortium name="Wellcome Sanger Institute Data Sharing"/>
        </authorList>
    </citation>
    <scope>NUCLEOTIDE SEQUENCE [LARGE SCALE GENOMIC DNA]</scope>
</reference>
<evidence type="ECO:0000259" key="5">
    <source>
        <dbReference type="PROSITE" id="PS50237"/>
    </source>
</evidence>
<keyword evidence="2 3" id="KW-0833">Ubl conjugation pathway</keyword>
<dbReference type="FunFam" id="2.60.120.920:FF:000030">
    <property type="entry name" value="probable E3 ubiquitin-protein ligase HECTD4 isoform X2"/>
    <property type="match status" value="1"/>
</dbReference>
<dbReference type="PANTHER" id="PTHR46435">
    <property type="entry name" value="E3 UBIQUITIN-PROTEIN LIGASE HECTD4-RELATED"/>
    <property type="match status" value="1"/>
</dbReference>
<name>A0A8C9W8C3_SCLFO</name>
<protein>
    <submittedName>
        <fullName evidence="6">HECT domain E3 ubiquitin protein ligase 4</fullName>
    </submittedName>
</protein>
<evidence type="ECO:0000313" key="6">
    <source>
        <dbReference type="Ensembl" id="ENSSFOP00015071148.1"/>
    </source>
</evidence>
<feature type="region of interest" description="Disordered" evidence="4">
    <location>
        <begin position="3752"/>
        <end position="3832"/>
    </location>
</feature>
<reference evidence="6" key="3">
    <citation type="submission" date="2025-09" db="UniProtKB">
        <authorList>
            <consortium name="Ensembl"/>
        </authorList>
    </citation>
    <scope>IDENTIFICATION</scope>
</reference>
<dbReference type="Proteomes" id="UP000694397">
    <property type="component" value="Chromosome 1"/>
</dbReference>
<feature type="compositionally biased region" description="Acidic residues" evidence="4">
    <location>
        <begin position="2649"/>
        <end position="2662"/>
    </location>
</feature>
<dbReference type="InterPro" id="IPR043136">
    <property type="entry name" value="B30.2/SPRY_sf"/>
</dbReference>
<feature type="region of interest" description="Disordered" evidence="4">
    <location>
        <begin position="2638"/>
        <end position="2662"/>
    </location>
</feature>
<feature type="compositionally biased region" description="Polar residues" evidence="4">
    <location>
        <begin position="1908"/>
        <end position="1928"/>
    </location>
</feature>
<dbReference type="GeneTree" id="ENSGT00910000144226"/>
<dbReference type="InterPro" id="IPR035781">
    <property type="entry name" value="SPRY_HECTD4"/>
</dbReference>
<dbReference type="SUPFAM" id="SSF56204">
    <property type="entry name" value="Hect, E3 ligase catalytic domain"/>
    <property type="match status" value="1"/>
</dbReference>
<dbReference type="PROSITE" id="PS50237">
    <property type="entry name" value="HECT"/>
    <property type="match status" value="1"/>
</dbReference>
<dbReference type="Pfam" id="PF00632">
    <property type="entry name" value="HECT"/>
    <property type="match status" value="1"/>
</dbReference>
<feature type="region of interest" description="Disordered" evidence="4">
    <location>
        <begin position="3451"/>
        <end position="3497"/>
    </location>
</feature>
<dbReference type="PANTHER" id="PTHR46435:SF1">
    <property type="entry name" value="E3 UBIQUITIN-PROTEIN LIGASE HECTD4-RELATED"/>
    <property type="match status" value="1"/>
</dbReference>
<evidence type="ECO:0000256" key="4">
    <source>
        <dbReference type="SAM" id="MobiDB-lite"/>
    </source>
</evidence>
<keyword evidence="1" id="KW-0808">Transferase</keyword>
<dbReference type="Gene3D" id="2.60.120.920">
    <property type="match status" value="1"/>
</dbReference>
<dbReference type="OrthoDB" id="5986060at2759"/>
<evidence type="ECO:0000256" key="1">
    <source>
        <dbReference type="ARBA" id="ARBA00022679"/>
    </source>
</evidence>
<proteinExistence type="predicted"/>
<dbReference type="Gene3D" id="3.30.2160.10">
    <property type="entry name" value="Hect, E3 ligase catalytic domain"/>
    <property type="match status" value="1"/>
</dbReference>
<dbReference type="GO" id="GO:0004842">
    <property type="term" value="F:ubiquitin-protein transferase activity"/>
    <property type="evidence" value="ECO:0007669"/>
    <property type="project" value="InterPro"/>
</dbReference>
<feature type="compositionally biased region" description="Basic and acidic residues" evidence="4">
    <location>
        <begin position="3799"/>
        <end position="3832"/>
    </location>
</feature>
<dbReference type="CDD" id="cd13735">
    <property type="entry name" value="SPRY_HECT_like"/>
    <property type="match status" value="1"/>
</dbReference>
<reference evidence="6" key="2">
    <citation type="submission" date="2025-08" db="UniProtKB">
        <authorList>
            <consortium name="Ensembl"/>
        </authorList>
    </citation>
    <scope>IDENTIFICATION</scope>
</reference>
<evidence type="ECO:0000256" key="3">
    <source>
        <dbReference type="PROSITE-ProRule" id="PRU00104"/>
    </source>
</evidence>
<feature type="region of interest" description="Disordered" evidence="4">
    <location>
        <begin position="3281"/>
        <end position="3316"/>
    </location>
</feature>
<dbReference type="Gene3D" id="3.30.2410.10">
    <property type="entry name" value="Hect, E3 ligase catalytic domain"/>
    <property type="match status" value="1"/>
</dbReference>
<dbReference type="FunFam" id="3.30.2410.10:FF:000015">
    <property type="entry name" value="probable E3 ubiquitin-protein ligase HECTD4 isoform X1"/>
    <property type="match status" value="1"/>
</dbReference>
<evidence type="ECO:0000256" key="2">
    <source>
        <dbReference type="ARBA" id="ARBA00022786"/>
    </source>
</evidence>
<sequence>AGTAASYMGSGPVDSSQWLSVKEETIFLHDGLIRVTDLAELPSEIGASEQGDAEQEILTFETKNPAELAERLRAVCGNQSNAYARLLEYRLNALRGLWGAQRQLALEEQQEREGAGDEEALALLKRQGLLQQPEQAPFTSRVGLLLVFPLLQSQSRSDPALCSITAEVLLTCLRDCQPLSLSKEPADCLSGLESLLCSWLEEPELPQQRLASAAGPLVHRQRENAAAALVALACARGSLKTFIHTVHLLQKQKDLGQLPVADVLYRLLLLEGGPGSPSCLLGGKHSVSWGFEDMLPAPDSGVAGSESKDTDLGRCLATDGLYLYTTNSFGKGISKLGSGLHGTLRGFVYCRNEDLEPGWVVFGSGRLLHRPASFDTKPHQLCQVIDPFTLQVCQIVPMPAHHFLVGSSMSTLHLCSDGTYLYWIWSPASLNEKTQKGHSVFMDVFKLTVRISGLCMAEVLQERVILTRKEGESSKCLNDLLLSRMSRFRASHSATLAALTGSAITNTVKEEQSAVNTSCGLPLKTLRKTPMYVCGTYLVMLASPPGVSGSSATRSLFGGSSSLSSLKILASSLVFSIADGQFSSRADLIDAPGSSLGRGAQVSGLGACYDALNNLIWTCSSDYMDQWCNPGNQAFHHVCHRLGVSHVIKEPKEEMVPTGEVINQLLHHVGAMCIHQLNVLAASSSNLPIGAFLGKQHPIETKHFSSICDIMEKAMVKGDTCIIRCILVVFQVVFRFFNPQSEQNRESVRRAGLLLWQLLMAPADQIGAEILGEVCLAISSGLSTLYQGETELNNLLKLVLTEGERNSGLSQLRDVILTNLSMQLQKNRFGSDDDDHYRLNDELLHCILKTVVRESCLVITKCQTIGKDDFQKLLSTVPVASPSLRYLMAVQNHLLSNMVLIRPDESDDSDSSLQGETMKVQDLQASILSLAAKILMGCDEVLETLQQVTTALIKSEIPDRETRLRGLEQVTKATMLGHLLPVLLTSLMHPNLQTLTLADALMPQLVQLVLYTSQTALLLKTQTPLFTEGTSLTGGLRTLEEREEPGFLTGLKIPAPWAAGKTVETVHPVRDNYKFKETVHIPGARCLYLRFDPRCSSQYDYDKLVIYAGPNTNSRKVTEYGGNTLGYGSRSVLGTGWPKDLVKVEGDTVTFSFEMRSGREHNTPDKAMWGFSCTVRAQESSEDVSGGLPFLADLALGLSVLACSMLRILYNGPEITREEEACQDLLCSKLLQRCQWQVEANGAISPALTPSPSPLPLTIEEDREFTYPTDVLVPPPGLMPGAYDLPRIRLPPGIMGRLREVSGRARPQFRPSIKEVIRPDVIEEVIVSCVIKHLGLVDTLQSLVNFQYREEHAEEHDLLCKIMAETFKKINAMERQLQSVAELEQKWQNEVEEAQQGKLENNGPFFQDYHFFENKIKEVELLCSLKEVPLDCSDLENVVLALREKFFHEVNSIQQRLPAPLAKTKALVKSLMNRTELLLHVTIAPHSRSLTGTPTSTSACKSVSDTKTMTPAVKQPVFLRSMSAPSDLEMIANQDLEFTHGSQRRRHHPTSHRSTSFTLLQSLTIEDSRDKPTYSVLLGQLFAFIGTTPDQAVSSSSFLSAAQTRWRRGNTRKQALVHMRELLTAAVRVGGVTHLVGPVTMVLQGGPRIEELTCGGMVEQVQEAFGETMTSVVSLCARYPIACSNSIGLLCTIPYTRSEEQCLVRSGLVQLMDRLCSLSGQRDSSCNEKQTRKQKVATMAWAAFQVLANRCIEWEKVEGGSSDAVHSGLARQVSSLLTNHLARATECCGNQAAGNDALQDVLSLLNDLSRSHIGKAILSQPACVSKLLSLLLDQRPSPKLVLIILQLCRAALPLMSVEDCGNVALPPWSYSIHTLDAEQQDSSDPASRIASLLLAKLADYVVPGCQTLLSPSSSEPDTSLTRSSPKSSVKTDKDVEEEGEAVDGKLSIFIHKREDQSSHEVLQPLLSSSEGRPFRLGTGANMEKVVKMDRDMTKSGSCEVVTEEAAAALRKATKWAQSGLIVSVGPPVETLALESTGGVTTGDKKKTAQTAVCRERNSELARTDPVRPFISGHVANSMAAEVIALLHSLLTAPESNTAQIWTSTAEKVLSRALMYIPQLGKYAESILENGSSSGRKLAKLQAIGRQAVAALCALGGFKETIKMGSEVQVLGKGVLGSIGVVMSINEQEGIATVKFPSCDYRKTCKASDILTVPISRLCTPRSEALPLYKLSITEKVVQAVQSMLLPQEGSLSIHTSLPASGDGSSPVMAAVRLLAEIRTRACLVMAQLLEDSSFCEEFIQQCPAAVEVLNLVAQECSPGERLCVVEAQCERVRMLYRDCARPPPPPLQTDRRQPKEITWCPSRVFPPVRACMFSSRLTSVTFLADPSAGGGLPRGTFIYATSPVPVQAPSFYWEIEIVSYGDSDDDSGPIVSFGFATEAEKRDGAWTNPVGTCLFHNNGRAVHYNGSSLLQWKSVRLDVALLPGDVAGIGWERAEGTPPPPGQAPKGRVYFTYCGQRLSPFLEDVAGGMWPLVHIQKKNTKIHANFGSRPFAYAEGQAHRNAADLCVDLAEEISANFEVLPFAMASDSDNDAGASIASDSGSHGPPCRIAAVATVQQQYNSDSSCYYKMELSYENFVTSGPDAHPPPIADDESDDDDDEDMPREDHYALLVKAWETKVFPTIRRRFRNEAERKSGLDQIKGALQLGMVDIARQTVEFLYEENGGIPRDLYLPTIEDIKDEANKFTIDKVRKGLTVVIRCPDSNNTNSTTGGTALPKFAIRGMLKTFGLHGVVLDVDSVNELVQVETYLRSEGVLVRYWYPIEMLERPPAGSRRTAANGLVSLDSSNIQIHRELLRCEGALARLYCRMALLNIFAPKSPHTFTRLFHIPAVRDITLEHLQLLSNQLLAPPLPDGTISSSSILLAQSLLHNLQGQNCSPTDLFYQGNAQTIREWLTVAITRALHQGEESLLELTKQICCFLQNAPEQFTSEEFPIAESKVSMDVNFPGAAFIVVSCKESQLGCRKDSSLYKAPWARVMVYGLGHKVRRNGQLNLMEAVCYPLDASPSNTGLTPPPTTNQYPSIIIPTDKVHVKLGVSPPPGTVLALHSLPLEFPLAVAFAEQLLSWTLGESTERSEDEPDTVPPSVLLQLVELLGGLLWTTDLAPFIKELAFQLLAELLRKVHHLEQRRNPSGLSNSIALLLNPCLAVLMALQTELRKLYDRETQGWAAAGGGAGGGSAAGGTLALGAEQGRFSTYFHALMEVCLAVAEVTLPLNMSGTAVGTLSSSSAPNLSDSSSSSSSSPGQTPQSPSLLSKRKKVKMKRDRAAAAVAAAASGKRSGASASGGRLSESDGALLNIAGGKPEDMLWFHRGLTLLMILRHLTNKDPQGLGVTSDAVTDACQALVGPTAHSRLLVLSGIPTHLEEVVVRSAIRRACNAHGGLFKDEIFIPLQEEDPKKPKGGGVSTPDTKVATEAERPPSTGGIESPESSSSVTPAMSISASASTSQTSICSSSQGVSRTASELSVDQELLIAPGALDPHTVSSQESLDISLCSTGSLGSLGSLGEPLDSADTASVSDGGSMYTVTSLDNNAVMARPIKGYAVIEVRAKAKVEKIRASLFNSSDLIGLSSLEGEDELMEMTNEEILTASTVNQSLFDTQGSSALEDYFMDKSLRGDKLVPGVRDVLTDIFKSCVHSEQMLSLTPAKPVKVSDIYLSKEQINSQTPGNLLYVFFTNVRPPKKLLEDQLTQILRKYGAPKPNKSKYSKAGKEQHPSKVVSTKRPITKPPTKEKSVLNSVRTALSEKKPVLKPKSPEKSRPDEKDMDKSPAKKQEVPEEKYLTLEGFHKFAVDRAKQDIRSLWRALLACGYDLHFERCTCIDTRHAQKACKKWTLEMDVALVQYVNRLCRHLAITPSRLHPHEVYLDPADTADPRVACLLGVPVESLRLRFALLQSLNNTLESFFLPLVELRPTPTYQNSIAALLREAKGLIFYDTKVMVMNRVLNATVQRTADHAAPEITLDPLEIVGGEIRSSENTYFCQAARQLSCVPSSQLCVKLASGGDPTYAFNIRFTGEEVHGTSGSFRHFLWQVCKELQSSALSLLLPCPSTAASRNKHAPVLCEHSKLHRSPVLQGKYILTPCPISYAEEQLLHFFGQLLGIAIRADVPLPLDLLGSFWKGLVGEPLDPDIDLQEADLLTYNYVKKFENVSDEAELEALCAEISSQHHSGESPDSPSRPCCTFSFISMTGEEVELCQAGHNLTVSWENKGMYARAVRSLRLRELQNVECMTAVRAGLGSIIPLQLLTLFSPLELELRTCGLPYINLEFLKAHTMYQVGLMETDQHIEFFWTALEMFTQEELCKFIKFACNQERIPFTCPCRDGGPDTAHVPPYPMKIAPPDGVAGSPDSRYIRVETCMFMVKLPQYSSLDVMLEKLRYAIHYREDPLSG</sequence>
<dbReference type="Gene3D" id="3.90.1750.10">
    <property type="entry name" value="Hect, E3 ligase catalytic domains"/>
    <property type="match status" value="1"/>
</dbReference>
<dbReference type="Ensembl" id="ENSSFOT00015077749.1">
    <property type="protein sequence ID" value="ENSSFOP00015071148.1"/>
    <property type="gene ID" value="ENSSFOG00015017764.2"/>
</dbReference>
<organism evidence="6 7">
    <name type="scientific">Scleropages formosus</name>
    <name type="common">Asian bonytongue</name>
    <name type="synonym">Osteoglossum formosum</name>
    <dbReference type="NCBI Taxonomy" id="113540"/>
    <lineage>
        <taxon>Eukaryota</taxon>
        <taxon>Metazoa</taxon>
        <taxon>Chordata</taxon>
        <taxon>Craniata</taxon>
        <taxon>Vertebrata</taxon>
        <taxon>Euteleostomi</taxon>
        <taxon>Actinopterygii</taxon>
        <taxon>Neopterygii</taxon>
        <taxon>Teleostei</taxon>
        <taxon>Osteoglossocephala</taxon>
        <taxon>Osteoglossomorpha</taxon>
        <taxon>Osteoglossiformes</taxon>
        <taxon>Osteoglossidae</taxon>
        <taxon>Scleropages</taxon>
    </lineage>
</organism>
<feature type="active site" description="Glycyl thioester intermediate" evidence="3">
    <location>
        <position position="4411"/>
    </location>
</feature>
<gene>
    <name evidence="6" type="primary">HECTD4</name>
</gene>
<feature type="compositionally biased region" description="Polar residues" evidence="4">
    <location>
        <begin position="3485"/>
        <end position="3495"/>
    </location>
</feature>
<dbReference type="InterPro" id="IPR043366">
    <property type="entry name" value="HECTD4"/>
</dbReference>
<dbReference type="InterPro" id="IPR035983">
    <property type="entry name" value="Hect_E3_ubiquitin_ligase"/>
</dbReference>
<dbReference type="InterPro" id="IPR000569">
    <property type="entry name" value="HECT_dom"/>
</dbReference>
<feature type="compositionally biased region" description="Low complexity" evidence="4">
    <location>
        <begin position="3282"/>
        <end position="3311"/>
    </location>
</feature>
<dbReference type="SMART" id="SM00119">
    <property type="entry name" value="HECTc"/>
    <property type="match status" value="1"/>
</dbReference>
<feature type="region of interest" description="Disordered" evidence="4">
    <location>
        <begin position="1908"/>
        <end position="1939"/>
    </location>
</feature>